<feature type="compositionally biased region" description="Polar residues" evidence="1">
    <location>
        <begin position="150"/>
        <end position="163"/>
    </location>
</feature>
<feature type="compositionally biased region" description="Basic residues" evidence="1">
    <location>
        <begin position="111"/>
        <end position="132"/>
    </location>
</feature>
<feature type="region of interest" description="Disordered" evidence="1">
    <location>
        <begin position="1"/>
        <end position="163"/>
    </location>
</feature>
<proteinExistence type="predicted"/>
<organism evidence="2 3">
    <name type="scientific">Aspergillus wentii DTO 134E9</name>
    <dbReference type="NCBI Taxonomy" id="1073089"/>
    <lineage>
        <taxon>Eukaryota</taxon>
        <taxon>Fungi</taxon>
        <taxon>Dikarya</taxon>
        <taxon>Ascomycota</taxon>
        <taxon>Pezizomycotina</taxon>
        <taxon>Eurotiomycetes</taxon>
        <taxon>Eurotiomycetidae</taxon>
        <taxon>Eurotiales</taxon>
        <taxon>Aspergillaceae</taxon>
        <taxon>Aspergillus</taxon>
        <taxon>Aspergillus subgen. Cremei</taxon>
    </lineage>
</organism>
<dbReference type="VEuPathDB" id="FungiDB:ASPWEDRAFT_36734"/>
<sequence length="176" mass="20329">MSEEGDTTWSSLEHGGSEECQEPRESDGDKPEEREEIDEIEKMEELVDMEESQEQEEGKETEKTELFEEKGESHQGELEERRDETPAGVAQWFAASGSPPLTPDQLEDGRRIRRERVQRRLKAARRHQRNRVNKTPSFEHLYRHSKGKCPSTNKGQRMTSQFDASETLIGLGLKEE</sequence>
<dbReference type="Proteomes" id="UP000184383">
    <property type="component" value="Unassembled WGS sequence"/>
</dbReference>
<dbReference type="AlphaFoldDB" id="A0A1L9RVR6"/>
<feature type="compositionally biased region" description="Basic and acidic residues" evidence="1">
    <location>
        <begin position="56"/>
        <end position="85"/>
    </location>
</feature>
<name>A0A1L9RVR6_ASPWE</name>
<accession>A0A1L9RVR6</accession>
<dbReference type="EMBL" id="KV878210">
    <property type="protein sequence ID" value="OJJ39019.1"/>
    <property type="molecule type" value="Genomic_DNA"/>
</dbReference>
<evidence type="ECO:0000313" key="2">
    <source>
        <dbReference type="EMBL" id="OJJ39019.1"/>
    </source>
</evidence>
<feature type="compositionally biased region" description="Acidic residues" evidence="1">
    <location>
        <begin position="34"/>
        <end position="55"/>
    </location>
</feature>
<reference evidence="3" key="1">
    <citation type="journal article" date="2017" name="Genome Biol.">
        <title>Comparative genomics reveals high biological diversity and specific adaptations in the industrially and medically important fungal genus Aspergillus.</title>
        <authorList>
            <person name="de Vries R.P."/>
            <person name="Riley R."/>
            <person name="Wiebenga A."/>
            <person name="Aguilar-Osorio G."/>
            <person name="Amillis S."/>
            <person name="Uchima C.A."/>
            <person name="Anderluh G."/>
            <person name="Asadollahi M."/>
            <person name="Askin M."/>
            <person name="Barry K."/>
            <person name="Battaglia E."/>
            <person name="Bayram O."/>
            <person name="Benocci T."/>
            <person name="Braus-Stromeyer S.A."/>
            <person name="Caldana C."/>
            <person name="Canovas D."/>
            <person name="Cerqueira G.C."/>
            <person name="Chen F."/>
            <person name="Chen W."/>
            <person name="Choi C."/>
            <person name="Clum A."/>
            <person name="Dos Santos R.A."/>
            <person name="Damasio A.R."/>
            <person name="Diallinas G."/>
            <person name="Emri T."/>
            <person name="Fekete E."/>
            <person name="Flipphi M."/>
            <person name="Freyberg S."/>
            <person name="Gallo A."/>
            <person name="Gournas C."/>
            <person name="Habgood R."/>
            <person name="Hainaut M."/>
            <person name="Harispe M.L."/>
            <person name="Henrissat B."/>
            <person name="Hilden K.S."/>
            <person name="Hope R."/>
            <person name="Hossain A."/>
            <person name="Karabika E."/>
            <person name="Karaffa L."/>
            <person name="Karanyi Z."/>
            <person name="Krasevec N."/>
            <person name="Kuo A."/>
            <person name="Kusch H."/>
            <person name="LaButti K."/>
            <person name="Lagendijk E.L."/>
            <person name="Lapidus A."/>
            <person name="Levasseur A."/>
            <person name="Lindquist E."/>
            <person name="Lipzen A."/>
            <person name="Logrieco A.F."/>
            <person name="MacCabe A."/>
            <person name="Maekelae M.R."/>
            <person name="Malavazi I."/>
            <person name="Melin P."/>
            <person name="Meyer V."/>
            <person name="Mielnichuk N."/>
            <person name="Miskei M."/>
            <person name="Molnar A.P."/>
            <person name="Mule G."/>
            <person name="Ngan C.Y."/>
            <person name="Orejas M."/>
            <person name="Orosz E."/>
            <person name="Ouedraogo J.P."/>
            <person name="Overkamp K.M."/>
            <person name="Park H.-S."/>
            <person name="Perrone G."/>
            <person name="Piumi F."/>
            <person name="Punt P.J."/>
            <person name="Ram A.F."/>
            <person name="Ramon A."/>
            <person name="Rauscher S."/>
            <person name="Record E."/>
            <person name="Riano-Pachon D.M."/>
            <person name="Robert V."/>
            <person name="Roehrig J."/>
            <person name="Ruller R."/>
            <person name="Salamov A."/>
            <person name="Salih N.S."/>
            <person name="Samson R.A."/>
            <person name="Sandor E."/>
            <person name="Sanguinetti M."/>
            <person name="Schuetze T."/>
            <person name="Sepcic K."/>
            <person name="Shelest E."/>
            <person name="Sherlock G."/>
            <person name="Sophianopoulou V."/>
            <person name="Squina F.M."/>
            <person name="Sun H."/>
            <person name="Susca A."/>
            <person name="Todd R.B."/>
            <person name="Tsang A."/>
            <person name="Unkles S.E."/>
            <person name="van de Wiele N."/>
            <person name="van Rossen-Uffink D."/>
            <person name="Oliveira J.V."/>
            <person name="Vesth T.C."/>
            <person name="Visser J."/>
            <person name="Yu J.-H."/>
            <person name="Zhou M."/>
            <person name="Andersen M.R."/>
            <person name="Archer D.B."/>
            <person name="Baker S.E."/>
            <person name="Benoit I."/>
            <person name="Brakhage A.A."/>
            <person name="Braus G.H."/>
            <person name="Fischer R."/>
            <person name="Frisvad J.C."/>
            <person name="Goldman G.H."/>
            <person name="Houbraken J."/>
            <person name="Oakley B."/>
            <person name="Pocsi I."/>
            <person name="Scazzocchio C."/>
            <person name="Seiboth B."/>
            <person name="vanKuyk P.A."/>
            <person name="Wortman J."/>
            <person name="Dyer P.S."/>
            <person name="Grigoriev I.V."/>
        </authorList>
    </citation>
    <scope>NUCLEOTIDE SEQUENCE [LARGE SCALE GENOMIC DNA]</scope>
    <source>
        <strain evidence="3">DTO 134E9</strain>
    </source>
</reference>
<gene>
    <name evidence="2" type="ORF">ASPWEDRAFT_36734</name>
</gene>
<evidence type="ECO:0000256" key="1">
    <source>
        <dbReference type="SAM" id="MobiDB-lite"/>
    </source>
</evidence>
<protein>
    <submittedName>
        <fullName evidence="2">Uncharacterized protein</fullName>
    </submittedName>
</protein>
<feature type="compositionally biased region" description="Basic and acidic residues" evidence="1">
    <location>
        <begin position="15"/>
        <end position="33"/>
    </location>
</feature>
<keyword evidence="3" id="KW-1185">Reference proteome</keyword>
<dbReference type="GeneID" id="63750383"/>
<dbReference type="RefSeq" id="XP_040692695.1">
    <property type="nucleotide sequence ID" value="XM_040834535.1"/>
</dbReference>
<evidence type="ECO:0000313" key="3">
    <source>
        <dbReference type="Proteomes" id="UP000184383"/>
    </source>
</evidence>